<dbReference type="KEGG" id="psoj:PHYSODRAFT_299789"/>
<dbReference type="GeneID" id="20641788"/>
<feature type="compositionally biased region" description="Polar residues" evidence="1">
    <location>
        <begin position="376"/>
        <end position="385"/>
    </location>
</feature>
<dbReference type="RefSeq" id="XP_009525306.1">
    <property type="nucleotide sequence ID" value="XM_009527011.1"/>
</dbReference>
<dbReference type="InterPro" id="IPR054722">
    <property type="entry name" value="PolX-like_BBD"/>
</dbReference>
<organism evidence="3 4">
    <name type="scientific">Phytophthora sojae (strain P6497)</name>
    <name type="common">Soybean stem and root rot agent</name>
    <name type="synonym">Phytophthora megasperma f. sp. glycines</name>
    <dbReference type="NCBI Taxonomy" id="1094619"/>
    <lineage>
        <taxon>Eukaryota</taxon>
        <taxon>Sar</taxon>
        <taxon>Stramenopiles</taxon>
        <taxon>Oomycota</taxon>
        <taxon>Peronosporomycetes</taxon>
        <taxon>Peronosporales</taxon>
        <taxon>Peronosporaceae</taxon>
        <taxon>Phytophthora</taxon>
    </lineage>
</organism>
<feature type="compositionally biased region" description="Polar residues" evidence="1">
    <location>
        <begin position="318"/>
        <end position="336"/>
    </location>
</feature>
<dbReference type="AlphaFoldDB" id="G4Z9F7"/>
<feature type="compositionally biased region" description="Basic and acidic residues" evidence="1">
    <location>
        <begin position="337"/>
        <end position="351"/>
    </location>
</feature>
<feature type="compositionally biased region" description="Basic residues" evidence="1">
    <location>
        <begin position="256"/>
        <end position="266"/>
    </location>
</feature>
<evidence type="ECO:0000313" key="4">
    <source>
        <dbReference type="Proteomes" id="UP000002640"/>
    </source>
</evidence>
<feature type="region of interest" description="Disordered" evidence="1">
    <location>
        <begin position="256"/>
        <end position="282"/>
    </location>
</feature>
<accession>G4Z9F7</accession>
<protein>
    <recommendedName>
        <fullName evidence="2">Retrovirus-related Pol polyprotein from transposon TNT 1-94-like beta-barrel domain-containing protein</fullName>
    </recommendedName>
</protein>
<feature type="compositionally biased region" description="Basic and acidic residues" evidence="1">
    <location>
        <begin position="106"/>
        <end position="123"/>
    </location>
</feature>
<dbReference type="Pfam" id="PF22936">
    <property type="entry name" value="Pol_BBD"/>
    <property type="match status" value="1"/>
</dbReference>
<dbReference type="EMBL" id="JH159153">
    <property type="protein sequence ID" value="EGZ22589.1"/>
    <property type="molecule type" value="Genomic_DNA"/>
</dbReference>
<feature type="region of interest" description="Disordered" evidence="1">
    <location>
        <begin position="303"/>
        <end position="385"/>
    </location>
</feature>
<dbReference type="InParanoid" id="G4Z9F7"/>
<proteinExistence type="predicted"/>
<keyword evidence="4" id="KW-1185">Reference proteome</keyword>
<evidence type="ECO:0000313" key="3">
    <source>
        <dbReference type="EMBL" id="EGZ22589.1"/>
    </source>
</evidence>
<feature type="compositionally biased region" description="Basic and acidic residues" evidence="1">
    <location>
        <begin position="360"/>
        <end position="372"/>
    </location>
</feature>
<evidence type="ECO:0000256" key="1">
    <source>
        <dbReference type="SAM" id="MobiDB-lite"/>
    </source>
</evidence>
<feature type="region of interest" description="Disordered" evidence="1">
    <location>
        <begin position="88"/>
        <end position="127"/>
    </location>
</feature>
<evidence type="ECO:0000259" key="2">
    <source>
        <dbReference type="Pfam" id="PF22936"/>
    </source>
</evidence>
<name>G4Z9F7_PHYSP</name>
<gene>
    <name evidence="3" type="ORF">PHYSODRAFT_299789</name>
</gene>
<feature type="domain" description="Retrovirus-related Pol polyprotein from transposon TNT 1-94-like beta-barrel" evidence="2">
    <location>
        <begin position="146"/>
        <end position="221"/>
    </location>
</feature>
<sequence>MQRRKQARWKIDKTLSPDLSKTVEEEATPFGVLERLRKMFVGATKLSLVHQLRAVMVMKYDKAESTELEFDKLVELLESSYLEVKRQDQLQGRGSEAKSHTKVRKRSDGDRAMVSKADNDSRSSSESAMMSIDARCYGAKTDPNEWILDSAATRRMTYSKDSLVNYCPISAAVEVGGKHELHVMGIGGKRVALKTDHGTRQVWLRNVYFVPSIQFNLFSVRMQVAMRGADYLAVHFDHPAFATAIDENNGIARQAKKNRALARQRKKELQEQRSAGDSLGESIDDNEAIAHLYNFVLPMENSDESTAAKNVPGEDATRSSMHQGVEAQTDTMTDASQHIRDGGEVDRDSFETPRPISVDSRNRVDPRQEKHRQGASVLSNPSAEG</sequence>
<reference evidence="3 4" key="1">
    <citation type="journal article" date="2006" name="Science">
        <title>Phytophthora genome sequences uncover evolutionary origins and mechanisms of pathogenesis.</title>
        <authorList>
            <person name="Tyler B.M."/>
            <person name="Tripathy S."/>
            <person name="Zhang X."/>
            <person name="Dehal P."/>
            <person name="Jiang R.H."/>
            <person name="Aerts A."/>
            <person name="Arredondo F.D."/>
            <person name="Baxter L."/>
            <person name="Bensasson D."/>
            <person name="Beynon J.L."/>
            <person name="Chapman J."/>
            <person name="Damasceno C.M."/>
            <person name="Dorrance A.E."/>
            <person name="Dou D."/>
            <person name="Dickerman A.W."/>
            <person name="Dubchak I.L."/>
            <person name="Garbelotto M."/>
            <person name="Gijzen M."/>
            <person name="Gordon S.G."/>
            <person name="Govers F."/>
            <person name="Grunwald N.J."/>
            <person name="Huang W."/>
            <person name="Ivors K.L."/>
            <person name="Jones R.W."/>
            <person name="Kamoun S."/>
            <person name="Krampis K."/>
            <person name="Lamour K.H."/>
            <person name="Lee M.K."/>
            <person name="McDonald W.H."/>
            <person name="Medina M."/>
            <person name="Meijer H.J."/>
            <person name="Nordberg E.K."/>
            <person name="Maclean D.J."/>
            <person name="Ospina-Giraldo M.D."/>
            <person name="Morris P.F."/>
            <person name="Phuntumart V."/>
            <person name="Putnam N.H."/>
            <person name="Rash S."/>
            <person name="Rose J.K."/>
            <person name="Sakihama Y."/>
            <person name="Salamov A.A."/>
            <person name="Savidor A."/>
            <person name="Scheuring C.F."/>
            <person name="Smith B.M."/>
            <person name="Sobral B.W."/>
            <person name="Terry A."/>
            <person name="Torto-Alalibo T.A."/>
            <person name="Win J."/>
            <person name="Xu Z."/>
            <person name="Zhang H."/>
            <person name="Grigoriev I.V."/>
            <person name="Rokhsar D.S."/>
            <person name="Boore J.L."/>
        </authorList>
    </citation>
    <scope>NUCLEOTIDE SEQUENCE [LARGE SCALE GENOMIC DNA]</scope>
    <source>
        <strain evidence="3 4">P6497</strain>
    </source>
</reference>
<dbReference type="Proteomes" id="UP000002640">
    <property type="component" value="Unassembled WGS sequence"/>
</dbReference>